<accession>A0A915J4R1</accession>
<dbReference type="InterPro" id="IPR051483">
    <property type="entry name" value="MAP7_domain-containing"/>
</dbReference>
<proteinExistence type="inferred from homology"/>
<feature type="region of interest" description="Disordered" evidence="6">
    <location>
        <begin position="222"/>
        <end position="241"/>
    </location>
</feature>
<dbReference type="GO" id="GO:0000226">
    <property type="term" value="P:microtubule cytoskeleton organization"/>
    <property type="evidence" value="ECO:0007669"/>
    <property type="project" value="InterPro"/>
</dbReference>
<keyword evidence="3" id="KW-0963">Cytoplasm</keyword>
<dbReference type="PANTHER" id="PTHR15073:SF1">
    <property type="entry name" value="RETICULOCYTE-BINDING PROTEIN HOMOLOG 2A"/>
    <property type="match status" value="1"/>
</dbReference>
<reference evidence="8" key="1">
    <citation type="submission" date="2022-11" db="UniProtKB">
        <authorList>
            <consortium name="WormBaseParasite"/>
        </authorList>
    </citation>
    <scope>IDENTIFICATION</scope>
</reference>
<evidence type="ECO:0000256" key="2">
    <source>
        <dbReference type="ARBA" id="ARBA00007525"/>
    </source>
</evidence>
<evidence type="ECO:0000313" key="8">
    <source>
        <dbReference type="WBParaSite" id="nRc.2.0.1.t21411-RA"/>
    </source>
</evidence>
<dbReference type="Proteomes" id="UP000887565">
    <property type="component" value="Unplaced"/>
</dbReference>
<feature type="region of interest" description="Disordered" evidence="6">
    <location>
        <begin position="666"/>
        <end position="687"/>
    </location>
</feature>
<keyword evidence="7" id="KW-1185">Reference proteome</keyword>
<dbReference type="AlphaFoldDB" id="A0A915J4R1"/>
<dbReference type="InterPro" id="IPR008604">
    <property type="entry name" value="MAP7_fam"/>
</dbReference>
<evidence type="ECO:0000256" key="6">
    <source>
        <dbReference type="SAM" id="MobiDB-lite"/>
    </source>
</evidence>
<name>A0A915J4R1_ROMCU</name>
<keyword evidence="4" id="KW-0175">Coiled coil</keyword>
<feature type="compositionally biased region" description="Polar residues" evidence="6">
    <location>
        <begin position="668"/>
        <end position="681"/>
    </location>
</feature>
<feature type="region of interest" description="Disordered" evidence="6">
    <location>
        <begin position="379"/>
        <end position="441"/>
    </location>
</feature>
<feature type="region of interest" description="Disordered" evidence="6">
    <location>
        <begin position="78"/>
        <end position="118"/>
    </location>
</feature>
<feature type="compositionally biased region" description="Polar residues" evidence="6">
    <location>
        <begin position="266"/>
        <end position="276"/>
    </location>
</feature>
<dbReference type="WBParaSite" id="nRc.2.0.1.t21411-RA">
    <property type="protein sequence ID" value="nRc.2.0.1.t21411-RA"/>
    <property type="gene ID" value="nRc.2.0.1.g21411"/>
</dbReference>
<feature type="compositionally biased region" description="Basic and acidic residues" evidence="6">
    <location>
        <begin position="402"/>
        <end position="441"/>
    </location>
</feature>
<sequence length="728" mass="81224">MKNDEIDISPVCPSSTNLLCSSPLPVATSKNFAVVGSITDAEKKSQEKVSKKFVHENRSKLIQERMELEKQRLLNEIKMSEEKAEKKRRLLDEERSRRSSALREREQQRIASAAERRRQLEQEKLAAKKIAANDLSTVTGAPPSTARKPSANLMSTSMIVTPFTPRFSAKTSHDQKPGGFAFGSSTPRGLTFLANGQLKSKMSVDNLNVSSTTQTASAAAVVAKVSSPGHRQTKSSRNRDSMVASMYVAPAKNPPSRRSVLTAKESVNNVESASKNSTHKLSRPSTTANTKSMKSPKSSQQLKVDDGSSKVVNSENSTGITEKSTIIDANFSPHTSKVGNLSCEIDINLLDAKVEIGESLQSTETAPDNNEMLQLKSSDSAGKLIENDNGASSKKSAVMTEDEARQALAERRRLAREQAEREKESERQRLEAEKAAEEAEFKRQEEEELRLLREAQQAEVERLREAHEKQKVKMEEEQLEKQRVEMEKIKSIEIDRKNKELAEKQEKEREEKMKQDELDRLERKKKLDEIRRRTRINQTPSYNSLSSSVAPLTNGDEVVVSSHDNVNNNNNNNNNGIENRSNIAVHQSDSIINGEKLNSSTSMNIEADNLALHDDIVNANQSVNIEGFSNAENVIKVTTNRDHVTQKDNCCSPSSTDDEEDILRQKFDNTNLSQNSTTATSETDRKDANLNDIVTGLNNVTLQQRQNDQLKKESYLADDSPNQTLIEF</sequence>
<keyword evidence="5" id="KW-0206">Cytoskeleton</keyword>
<comment type="similarity">
    <text evidence="2">Belongs to the MAP7 family.</text>
</comment>
<dbReference type="PANTHER" id="PTHR15073">
    <property type="entry name" value="MICROTUBULE-ASSOCIATED PROTEIN"/>
    <property type="match status" value="1"/>
</dbReference>
<evidence type="ECO:0000256" key="3">
    <source>
        <dbReference type="ARBA" id="ARBA00022490"/>
    </source>
</evidence>
<evidence type="ECO:0000256" key="5">
    <source>
        <dbReference type="ARBA" id="ARBA00023212"/>
    </source>
</evidence>
<dbReference type="Pfam" id="PF05672">
    <property type="entry name" value="MAP7"/>
    <property type="match status" value="1"/>
</dbReference>
<evidence type="ECO:0000313" key="7">
    <source>
        <dbReference type="Proteomes" id="UP000887565"/>
    </source>
</evidence>
<feature type="compositionally biased region" description="Polar residues" evidence="6">
    <location>
        <begin position="283"/>
        <end position="302"/>
    </location>
</feature>
<comment type="subcellular location">
    <subcellularLocation>
        <location evidence="1">Cytoplasm</location>
        <location evidence="1">Cytoskeleton</location>
    </subcellularLocation>
</comment>
<evidence type="ECO:0000256" key="1">
    <source>
        <dbReference type="ARBA" id="ARBA00004245"/>
    </source>
</evidence>
<feature type="region of interest" description="Disordered" evidence="6">
    <location>
        <begin position="266"/>
        <end position="318"/>
    </location>
</feature>
<dbReference type="OMA" id="CEIDINL"/>
<dbReference type="GO" id="GO:0015630">
    <property type="term" value="C:microtubule cytoskeleton"/>
    <property type="evidence" value="ECO:0007669"/>
    <property type="project" value="InterPro"/>
</dbReference>
<feature type="region of interest" description="Disordered" evidence="6">
    <location>
        <begin position="168"/>
        <end position="187"/>
    </location>
</feature>
<evidence type="ECO:0000256" key="4">
    <source>
        <dbReference type="ARBA" id="ARBA00023054"/>
    </source>
</evidence>
<organism evidence="7 8">
    <name type="scientific">Romanomermis culicivorax</name>
    <name type="common">Nematode worm</name>
    <dbReference type="NCBI Taxonomy" id="13658"/>
    <lineage>
        <taxon>Eukaryota</taxon>
        <taxon>Metazoa</taxon>
        <taxon>Ecdysozoa</taxon>
        <taxon>Nematoda</taxon>
        <taxon>Enoplea</taxon>
        <taxon>Dorylaimia</taxon>
        <taxon>Mermithida</taxon>
        <taxon>Mermithoidea</taxon>
        <taxon>Mermithidae</taxon>
        <taxon>Romanomermis</taxon>
    </lineage>
</organism>
<protein>
    <submittedName>
        <fullName evidence="8">Uncharacterized protein</fullName>
    </submittedName>
</protein>